<name>A0A4P9W2Y3_9FUNG</name>
<dbReference type="OrthoDB" id="120976at2759"/>
<dbReference type="AlphaFoldDB" id="A0A4P9W2Y3"/>
<dbReference type="Proteomes" id="UP000269721">
    <property type="component" value="Unassembled WGS sequence"/>
</dbReference>
<feature type="region of interest" description="Disordered" evidence="1">
    <location>
        <begin position="1"/>
        <end position="52"/>
    </location>
</feature>
<dbReference type="EMBL" id="KZ998044">
    <property type="protein sequence ID" value="RKO86621.1"/>
    <property type="molecule type" value="Genomic_DNA"/>
</dbReference>
<accession>A0A4P9W2Y3</accession>
<sequence>MSSEPPDASPSLPPAPASTEKASPSTAAAAPAQAPAPTPASAPAPTPVIDPKLQGLTGKRLIAAQRRILAEDPEWNLAPVDKLSELCVRVIVSNFGSEFVGGGGREERGWVRTCGVCGNEGTLAGRRKSATPSHTHFCGWANQHPSVSSSPPSNSQRHSATIRYDVQGGSEELAGPFPHKASTLEWNEEGCLRRTRPATTYSLSVATLKQGHPFKQANDVGSAGGEAL</sequence>
<evidence type="ECO:0000256" key="1">
    <source>
        <dbReference type="SAM" id="MobiDB-lite"/>
    </source>
</evidence>
<organism evidence="2 3">
    <name type="scientific">Blyttiomyces helicus</name>
    <dbReference type="NCBI Taxonomy" id="388810"/>
    <lineage>
        <taxon>Eukaryota</taxon>
        <taxon>Fungi</taxon>
        <taxon>Fungi incertae sedis</taxon>
        <taxon>Chytridiomycota</taxon>
        <taxon>Chytridiomycota incertae sedis</taxon>
        <taxon>Chytridiomycetes</taxon>
        <taxon>Chytridiomycetes incertae sedis</taxon>
        <taxon>Blyttiomyces</taxon>
    </lineage>
</organism>
<keyword evidence="3" id="KW-1185">Reference proteome</keyword>
<feature type="compositionally biased region" description="Pro residues" evidence="1">
    <location>
        <begin position="7"/>
        <end position="16"/>
    </location>
</feature>
<reference evidence="3" key="1">
    <citation type="journal article" date="2018" name="Nat. Microbiol.">
        <title>Leveraging single-cell genomics to expand the fungal tree of life.</title>
        <authorList>
            <person name="Ahrendt S.R."/>
            <person name="Quandt C.A."/>
            <person name="Ciobanu D."/>
            <person name="Clum A."/>
            <person name="Salamov A."/>
            <person name="Andreopoulos B."/>
            <person name="Cheng J.F."/>
            <person name="Woyke T."/>
            <person name="Pelin A."/>
            <person name="Henrissat B."/>
            <person name="Reynolds N.K."/>
            <person name="Benny G.L."/>
            <person name="Smith M.E."/>
            <person name="James T.Y."/>
            <person name="Grigoriev I.V."/>
        </authorList>
    </citation>
    <scope>NUCLEOTIDE SEQUENCE [LARGE SCALE GENOMIC DNA]</scope>
</reference>
<gene>
    <name evidence="2" type="ORF">BDK51DRAFT_50408</name>
</gene>
<evidence type="ECO:0000313" key="3">
    <source>
        <dbReference type="Proteomes" id="UP000269721"/>
    </source>
</evidence>
<feature type="compositionally biased region" description="Low complexity" evidence="1">
    <location>
        <begin position="17"/>
        <end position="33"/>
    </location>
</feature>
<feature type="compositionally biased region" description="Pro residues" evidence="1">
    <location>
        <begin position="34"/>
        <end position="48"/>
    </location>
</feature>
<proteinExistence type="predicted"/>
<protein>
    <submittedName>
        <fullName evidence="2">Uncharacterized protein</fullName>
    </submittedName>
</protein>
<evidence type="ECO:0000313" key="2">
    <source>
        <dbReference type="EMBL" id="RKO86621.1"/>
    </source>
</evidence>